<reference evidence="2" key="1">
    <citation type="submission" date="2021-03" db="EMBL/GenBank/DDBJ databases">
        <title>Comparative genomics and phylogenomic investigation of the class Geoglossomycetes provide insights into ecological specialization and systematics.</title>
        <authorList>
            <person name="Melie T."/>
            <person name="Pirro S."/>
            <person name="Miller A.N."/>
            <person name="Quandt A."/>
        </authorList>
    </citation>
    <scope>NUCLEOTIDE SEQUENCE</scope>
    <source>
        <strain evidence="2">CAQ_001_2017</strain>
    </source>
</reference>
<protein>
    <submittedName>
        <fullName evidence="2">Uncharacterized protein</fullName>
    </submittedName>
</protein>
<name>A0A9P8L6P3_9PEZI</name>
<feature type="signal peptide" evidence="1">
    <location>
        <begin position="1"/>
        <end position="22"/>
    </location>
</feature>
<evidence type="ECO:0000256" key="1">
    <source>
        <dbReference type="SAM" id="SignalP"/>
    </source>
</evidence>
<organism evidence="2 3">
    <name type="scientific">Trichoglossum hirsutum</name>
    <dbReference type="NCBI Taxonomy" id="265104"/>
    <lineage>
        <taxon>Eukaryota</taxon>
        <taxon>Fungi</taxon>
        <taxon>Dikarya</taxon>
        <taxon>Ascomycota</taxon>
        <taxon>Pezizomycotina</taxon>
        <taxon>Geoglossomycetes</taxon>
        <taxon>Geoglossales</taxon>
        <taxon>Geoglossaceae</taxon>
        <taxon>Trichoglossum</taxon>
    </lineage>
</organism>
<evidence type="ECO:0000313" key="2">
    <source>
        <dbReference type="EMBL" id="KAH0550918.1"/>
    </source>
</evidence>
<dbReference type="AlphaFoldDB" id="A0A9P8L6P3"/>
<keyword evidence="1" id="KW-0732">Signal</keyword>
<accession>A0A9P8L6P3</accession>
<evidence type="ECO:0000313" key="3">
    <source>
        <dbReference type="Proteomes" id="UP000750711"/>
    </source>
</evidence>
<proteinExistence type="predicted"/>
<keyword evidence="3" id="KW-1185">Reference proteome</keyword>
<feature type="chain" id="PRO_5040461206" evidence="1">
    <location>
        <begin position="23"/>
        <end position="119"/>
    </location>
</feature>
<comment type="caution">
    <text evidence="2">The sequence shown here is derived from an EMBL/GenBank/DDBJ whole genome shotgun (WGS) entry which is preliminary data.</text>
</comment>
<sequence>MTSIKSAGVLFCLLSIARLALTLPVARPTTGGDLQQDPAYRFSTREADGLEELLEMLAAGTRRDIPDKREPSDPLLELLEKRRGTGVAVVEPSGPPSRLVCMLAKINPAKYEHFNPGCP</sequence>
<dbReference type="Proteomes" id="UP000750711">
    <property type="component" value="Unassembled WGS sequence"/>
</dbReference>
<gene>
    <name evidence="2" type="ORF">GP486_007718</name>
</gene>
<dbReference type="EMBL" id="JAGHQM010002358">
    <property type="protein sequence ID" value="KAH0550918.1"/>
    <property type="molecule type" value="Genomic_DNA"/>
</dbReference>